<dbReference type="InterPro" id="IPR006694">
    <property type="entry name" value="Fatty_acid_hydroxylase"/>
</dbReference>
<dbReference type="EMBL" id="JAECZO010000048">
    <property type="protein sequence ID" value="KAK7195128.1"/>
    <property type="molecule type" value="Genomic_DNA"/>
</dbReference>
<name>A0AAW0ELY6_9TRYP</name>
<feature type="domain" description="Fatty acid hydroxylase" evidence="6">
    <location>
        <begin position="183"/>
        <end position="316"/>
    </location>
</feature>
<dbReference type="PANTHER" id="PTHR11863">
    <property type="entry name" value="STEROL DESATURASE"/>
    <property type="match status" value="1"/>
</dbReference>
<dbReference type="GO" id="GO:0016491">
    <property type="term" value="F:oxidoreductase activity"/>
    <property type="evidence" value="ECO:0007669"/>
    <property type="project" value="InterPro"/>
</dbReference>
<evidence type="ECO:0000256" key="4">
    <source>
        <dbReference type="ARBA" id="ARBA00023136"/>
    </source>
</evidence>
<comment type="caution">
    <text evidence="7">The sequence shown here is derived from an EMBL/GenBank/DDBJ whole genome shotgun (WGS) entry which is preliminary data.</text>
</comment>
<evidence type="ECO:0000256" key="2">
    <source>
        <dbReference type="ARBA" id="ARBA00022692"/>
    </source>
</evidence>
<organism evidence="7 8">
    <name type="scientific">Novymonas esmeraldas</name>
    <dbReference type="NCBI Taxonomy" id="1808958"/>
    <lineage>
        <taxon>Eukaryota</taxon>
        <taxon>Discoba</taxon>
        <taxon>Euglenozoa</taxon>
        <taxon>Kinetoplastea</taxon>
        <taxon>Metakinetoplastina</taxon>
        <taxon>Trypanosomatida</taxon>
        <taxon>Trypanosomatidae</taxon>
        <taxon>Novymonas</taxon>
    </lineage>
</organism>
<accession>A0AAW0ELY6</accession>
<keyword evidence="8" id="KW-1185">Reference proteome</keyword>
<evidence type="ECO:0000259" key="6">
    <source>
        <dbReference type="Pfam" id="PF04116"/>
    </source>
</evidence>
<keyword evidence="2 5" id="KW-0812">Transmembrane</keyword>
<dbReference type="GO" id="GO:0008610">
    <property type="term" value="P:lipid biosynthetic process"/>
    <property type="evidence" value="ECO:0007669"/>
    <property type="project" value="InterPro"/>
</dbReference>
<evidence type="ECO:0000256" key="1">
    <source>
        <dbReference type="ARBA" id="ARBA00004370"/>
    </source>
</evidence>
<evidence type="ECO:0000313" key="8">
    <source>
        <dbReference type="Proteomes" id="UP001430356"/>
    </source>
</evidence>
<feature type="transmembrane region" description="Helical" evidence="5">
    <location>
        <begin position="87"/>
        <end position="112"/>
    </location>
</feature>
<feature type="transmembrane region" description="Helical" evidence="5">
    <location>
        <begin position="132"/>
        <end position="152"/>
    </location>
</feature>
<evidence type="ECO:0000313" key="7">
    <source>
        <dbReference type="EMBL" id="KAK7195128.1"/>
    </source>
</evidence>
<keyword evidence="3 5" id="KW-1133">Transmembrane helix</keyword>
<comment type="subcellular location">
    <subcellularLocation>
        <location evidence="1">Membrane</location>
    </subcellularLocation>
</comment>
<dbReference type="InterPro" id="IPR050307">
    <property type="entry name" value="Sterol_Desaturase_Related"/>
</dbReference>
<protein>
    <submittedName>
        <fullName evidence="7">C-5 sterol desaturase</fullName>
    </submittedName>
</protein>
<evidence type="ECO:0000256" key="5">
    <source>
        <dbReference type="SAM" id="Phobius"/>
    </source>
</evidence>
<feature type="transmembrane region" description="Helical" evidence="5">
    <location>
        <begin position="173"/>
        <end position="195"/>
    </location>
</feature>
<dbReference type="Proteomes" id="UP001430356">
    <property type="component" value="Unassembled WGS sequence"/>
</dbReference>
<sequence length="335" mass="37533">MVAAAAAAARICNLLTAVLSFASVLNITRFITQVITTTTTTTTTAASFTPIGTQLLASSDVMESLYTAVSSFDVESLSPAQKHCVEAAFVGVIFVGFGVYNSVVIPAIAAMVKGRIPERVRPLEKLLLKDKVYIGFAKAVTAVFVYHMYKFISNTEQSRMSINFLDVPAVVRSLLWLPAHLPALFIIYDFFYTLFHWALHWPPIYPLIHKHHHRQMSPFRGNSDAINDNPIEYVTGEYLHLLALYLLTRMTPVGQVHALTAILFIFIGGTLASLNHTRVDLHIPYIFNVKAHDYHHRQPRVNFGQYIMFWDYVFGTFQAEGLPSERAAQEPKKAA</sequence>
<dbReference type="GO" id="GO:0005506">
    <property type="term" value="F:iron ion binding"/>
    <property type="evidence" value="ECO:0007669"/>
    <property type="project" value="InterPro"/>
</dbReference>
<reference evidence="7 8" key="1">
    <citation type="journal article" date="2021" name="MBio">
        <title>A New Model Trypanosomatid, Novymonas esmeraldas: Genomic Perception of Its 'Candidatus Pandoraea novymonadis' Endosymbiont.</title>
        <authorList>
            <person name="Zakharova A."/>
            <person name="Saura A."/>
            <person name="Butenko A."/>
            <person name="Podesvova L."/>
            <person name="Warmusova S."/>
            <person name="Kostygov A.Y."/>
            <person name="Nenarokova A."/>
            <person name="Lukes J."/>
            <person name="Opperdoes F.R."/>
            <person name="Yurchenko V."/>
        </authorList>
    </citation>
    <scope>NUCLEOTIDE SEQUENCE [LARGE SCALE GENOMIC DNA]</scope>
    <source>
        <strain evidence="7 8">E262AT.01</strain>
    </source>
</reference>
<dbReference type="Pfam" id="PF04116">
    <property type="entry name" value="FA_hydroxylase"/>
    <property type="match status" value="1"/>
</dbReference>
<proteinExistence type="predicted"/>
<evidence type="ECO:0000256" key="3">
    <source>
        <dbReference type="ARBA" id="ARBA00022989"/>
    </source>
</evidence>
<dbReference type="GO" id="GO:0016020">
    <property type="term" value="C:membrane"/>
    <property type="evidence" value="ECO:0007669"/>
    <property type="project" value="UniProtKB-SubCell"/>
</dbReference>
<keyword evidence="4 5" id="KW-0472">Membrane</keyword>
<dbReference type="AlphaFoldDB" id="A0AAW0ELY6"/>
<feature type="transmembrane region" description="Helical" evidence="5">
    <location>
        <begin position="256"/>
        <end position="274"/>
    </location>
</feature>
<gene>
    <name evidence="7" type="ORF">NESM_000436500</name>
</gene>